<organism evidence="2 3">
    <name type="scientific">Oleoguttula mirabilis</name>
    <dbReference type="NCBI Taxonomy" id="1507867"/>
    <lineage>
        <taxon>Eukaryota</taxon>
        <taxon>Fungi</taxon>
        <taxon>Dikarya</taxon>
        <taxon>Ascomycota</taxon>
        <taxon>Pezizomycotina</taxon>
        <taxon>Dothideomycetes</taxon>
        <taxon>Dothideomycetidae</taxon>
        <taxon>Mycosphaerellales</taxon>
        <taxon>Teratosphaeriaceae</taxon>
        <taxon>Oleoguttula</taxon>
    </lineage>
</organism>
<proteinExistence type="predicted"/>
<evidence type="ECO:0000313" key="2">
    <source>
        <dbReference type="EMBL" id="KAK4540938.1"/>
    </source>
</evidence>
<protein>
    <submittedName>
        <fullName evidence="2">Uncharacterized protein</fullName>
    </submittedName>
</protein>
<reference evidence="2 3" key="1">
    <citation type="submission" date="2021-11" db="EMBL/GenBank/DDBJ databases">
        <title>Black yeast isolated from Biological Soil Crust.</title>
        <authorList>
            <person name="Kurbessoian T."/>
        </authorList>
    </citation>
    <scope>NUCLEOTIDE SEQUENCE [LARGE SCALE GENOMIC DNA]</scope>
    <source>
        <strain evidence="2 3">CCFEE 5522</strain>
    </source>
</reference>
<evidence type="ECO:0000256" key="1">
    <source>
        <dbReference type="SAM" id="MobiDB-lite"/>
    </source>
</evidence>
<comment type="caution">
    <text evidence="2">The sequence shown here is derived from an EMBL/GenBank/DDBJ whole genome shotgun (WGS) entry which is preliminary data.</text>
</comment>
<dbReference type="EMBL" id="JAVFHQ010000059">
    <property type="protein sequence ID" value="KAK4540938.1"/>
    <property type="molecule type" value="Genomic_DNA"/>
</dbReference>
<evidence type="ECO:0000313" key="3">
    <source>
        <dbReference type="Proteomes" id="UP001324427"/>
    </source>
</evidence>
<dbReference type="Proteomes" id="UP001324427">
    <property type="component" value="Unassembled WGS sequence"/>
</dbReference>
<sequence length="286" mass="31338">MAGMSDPRRSHHSSRSSTPNPHNQYFKELREILPNFAPGHFTKLRQLCKDHNVKENPFRMVTWYSNESCCLHNQGRCRFCERIFGSMKRTNTSAAALPRQMQAPITDDWSYFCNYGFPTGTEADADQTRFASGAGGPAHPALTQQQGQLLPLGLPAPSLSSAQPAAPAPPGMVTVKALYTQCPTGPEIVGDEAYVFPFETRVVSIQFGIPPAVPAVPARLSNVPVQDFVNRITGGGGGVQLELEYGPLWDRVKIPMDMAPCMVTFIKQFDGMAGGDCKPKIIVRRA</sequence>
<keyword evidence="3" id="KW-1185">Reference proteome</keyword>
<feature type="region of interest" description="Disordered" evidence="1">
    <location>
        <begin position="1"/>
        <end position="23"/>
    </location>
</feature>
<gene>
    <name evidence="2" type="ORF">LTR36_008446</name>
</gene>
<accession>A0AAV9J8A0</accession>
<name>A0AAV9J8A0_9PEZI</name>
<dbReference type="AlphaFoldDB" id="A0AAV9J8A0"/>